<dbReference type="KEGG" id="buz:AYM40_35330"/>
<name>A0A160FVJ7_9BURK</name>
<accession>A0A160FVJ7</accession>
<dbReference type="STRING" id="1804984.AYM40_35330"/>
<organism evidence="1 2">
    <name type="scientific">Paraburkholderia phytofirmans OLGA172</name>
    <dbReference type="NCBI Taxonomy" id="1417228"/>
    <lineage>
        <taxon>Bacteria</taxon>
        <taxon>Pseudomonadati</taxon>
        <taxon>Pseudomonadota</taxon>
        <taxon>Betaproteobacteria</taxon>
        <taxon>Burkholderiales</taxon>
        <taxon>Burkholderiaceae</taxon>
        <taxon>Paraburkholderia</taxon>
    </lineage>
</organism>
<protein>
    <submittedName>
        <fullName evidence="1">Uncharacterized protein</fullName>
    </submittedName>
</protein>
<sequence length="71" mass="8069">MSPDAYERAIQRIDAEFDIPQYDVSGLIRLIRANDGRLPADKYERFGYLPDAVLQRIEAIVREVFGIGIDG</sequence>
<proteinExistence type="predicted"/>
<dbReference type="Proteomes" id="UP000076852">
    <property type="component" value="Chromosome 2"/>
</dbReference>
<dbReference type="RefSeq" id="WP_063500540.1">
    <property type="nucleotide sequence ID" value="NZ_CP014579.1"/>
</dbReference>
<evidence type="ECO:0000313" key="2">
    <source>
        <dbReference type="Proteomes" id="UP000076852"/>
    </source>
</evidence>
<dbReference type="EMBL" id="CP014579">
    <property type="protein sequence ID" value="ANB77350.1"/>
    <property type="molecule type" value="Genomic_DNA"/>
</dbReference>
<dbReference type="AlphaFoldDB" id="A0A160FVJ7"/>
<keyword evidence="2" id="KW-1185">Reference proteome</keyword>
<dbReference type="OrthoDB" id="9005973at2"/>
<reference evidence="1 2" key="1">
    <citation type="journal article" date="2016" name="Gene">
        <title>PacBio SMRT assembly of a complex multi-replicon genome reveals chlorocatechol degradative operon in a region of genome plasticity.</title>
        <authorList>
            <person name="Ricker N."/>
            <person name="Shen S.Y."/>
            <person name="Goordial J."/>
            <person name="Jin S."/>
            <person name="Fulthorpe R.R."/>
        </authorList>
    </citation>
    <scope>NUCLEOTIDE SEQUENCE [LARGE SCALE GENOMIC DNA]</scope>
    <source>
        <strain evidence="1 2">OLGA172</strain>
    </source>
</reference>
<evidence type="ECO:0000313" key="1">
    <source>
        <dbReference type="EMBL" id="ANB77350.1"/>
    </source>
</evidence>
<gene>
    <name evidence="1" type="ORF">AYM40_35330</name>
</gene>